<name>A0A6J2VV61_CHACN</name>
<dbReference type="GO" id="GO:0016604">
    <property type="term" value="C:nuclear body"/>
    <property type="evidence" value="ECO:0007669"/>
    <property type="project" value="TreeGrafter"/>
</dbReference>
<proteinExistence type="predicted"/>
<dbReference type="GO" id="GO:0016251">
    <property type="term" value="F:RNA polymerase II general transcription initiation factor activity"/>
    <property type="evidence" value="ECO:0007669"/>
    <property type="project" value="InterPro"/>
</dbReference>
<dbReference type="Pfam" id="PF11035">
    <property type="entry name" value="SNAPC2"/>
    <property type="match status" value="1"/>
</dbReference>
<dbReference type="GeneID" id="115816245"/>
<protein>
    <submittedName>
        <fullName evidence="2">snRNA-activating protein complex subunit 2</fullName>
    </submittedName>
</protein>
<dbReference type="PANTHER" id="PTHR15132">
    <property type="entry name" value="SNRNA-ACTIVATING PROTEIN COMPLEX SUBUNIT 2"/>
    <property type="match status" value="1"/>
</dbReference>
<organism evidence="1 2">
    <name type="scientific">Chanos chanos</name>
    <name type="common">Milkfish</name>
    <name type="synonym">Mugil chanos</name>
    <dbReference type="NCBI Taxonomy" id="29144"/>
    <lineage>
        <taxon>Eukaryota</taxon>
        <taxon>Metazoa</taxon>
        <taxon>Chordata</taxon>
        <taxon>Craniata</taxon>
        <taxon>Vertebrata</taxon>
        <taxon>Euteleostomi</taxon>
        <taxon>Actinopterygii</taxon>
        <taxon>Neopterygii</taxon>
        <taxon>Teleostei</taxon>
        <taxon>Ostariophysi</taxon>
        <taxon>Gonorynchiformes</taxon>
        <taxon>Chanidae</taxon>
        <taxon>Chanos</taxon>
    </lineage>
</organism>
<keyword evidence="1" id="KW-1185">Reference proteome</keyword>
<dbReference type="InterPro" id="IPR021281">
    <property type="entry name" value="SNAPC2"/>
</dbReference>
<dbReference type="Proteomes" id="UP000504632">
    <property type="component" value="Chromosome 7"/>
</dbReference>
<dbReference type="RefSeq" id="XP_030635071.1">
    <property type="nucleotide sequence ID" value="XM_030779211.1"/>
</dbReference>
<gene>
    <name evidence="2" type="primary">snapc2</name>
</gene>
<dbReference type="InParanoid" id="A0A6J2VV61"/>
<accession>A0A6J2VV61</accession>
<reference evidence="2" key="1">
    <citation type="submission" date="2025-08" db="UniProtKB">
        <authorList>
            <consortium name="RefSeq"/>
        </authorList>
    </citation>
    <scope>IDENTIFICATION</scope>
</reference>
<dbReference type="GO" id="GO:0009301">
    <property type="term" value="P:snRNA transcription"/>
    <property type="evidence" value="ECO:0007669"/>
    <property type="project" value="InterPro"/>
</dbReference>
<dbReference type="OrthoDB" id="5990578at2759"/>
<dbReference type="PANTHER" id="PTHR15132:SF1">
    <property type="entry name" value="SNRNA-ACTIVATING PROTEIN COMPLEX SUBUNIT 2"/>
    <property type="match status" value="1"/>
</dbReference>
<dbReference type="AlphaFoldDB" id="A0A6J2VV61"/>
<evidence type="ECO:0000313" key="1">
    <source>
        <dbReference type="Proteomes" id="UP000504632"/>
    </source>
</evidence>
<evidence type="ECO:0000313" key="2">
    <source>
        <dbReference type="RefSeq" id="XP_030635071.1"/>
    </source>
</evidence>
<dbReference type="CTD" id="6618"/>
<sequence>MKPPSRRRVRPSRFAVVKKTEQKQKREVTAWNRQEQRQFLYGLKKLALGNSDLDLSVLQKRVPKRSILEIESFIKSLKNRVVQRVSLQVHKQKREERKAKVPIEVWAELAQRIAGSHGDSISAAFTQMLVIAATEPQSFVHSDPPRPINAPAPLSTSLRTVPLRPMLRTQQGSRLPSASPPLILPKQSHQISEATTVATSPHAGARFLVSSPLAQPSSSTALNDRSKGLLQGSTTCSASAYNILQTLDSTANSNQTVMKSALATCTQSTKTGPALLSLPSNSKQQSKETQDIQPTPVGLKWIVDFSKMYRFLSTINSNTGELSLSAMESAVLLDLLMSLPEELPLLDCKELQHHFLQVYSGLTSSTEVPGSALCTAQGLQLKA</sequence>
<dbReference type="FunCoup" id="A0A6J2VV61">
    <property type="interactions" value="1058"/>
</dbReference>